<sequence>MSQLLVNTVPQTSSPCKASIPRRRNERSHKAILQAAAELLEEKGYGEICIEAIAARAGVGKQTIYRWWSCKAAVIMEAYAAKATQDIPTPDTGSVKEDLYQILRQLFTVLTTTTAGSAVTGLIAEAQIDPNLAEAFREQFIRCRRAATHVILERGIVRGELRPDLNLELVIDAIYGPVWYRLLLKHAPLDDTFARELVNFLICGTLA</sequence>
<reference evidence="7" key="1">
    <citation type="journal article" date="2015" name="Genome Announc.">
        <title>Draft Genome Sequence of Tolypothrix boutellei Strain VB521301.</title>
        <authorList>
            <person name="Chandrababunaidu M.M."/>
            <person name="Singh D."/>
            <person name="Sen D."/>
            <person name="Bhan S."/>
            <person name="Das S."/>
            <person name="Gupta A."/>
            <person name="Adhikary S.P."/>
            <person name="Tripathy S."/>
        </authorList>
    </citation>
    <scope>NUCLEOTIDE SEQUENCE</scope>
    <source>
        <strain evidence="7">VB521301</strain>
    </source>
</reference>
<evidence type="ECO:0000256" key="1">
    <source>
        <dbReference type="ARBA" id="ARBA00023015"/>
    </source>
</evidence>
<evidence type="ECO:0000256" key="3">
    <source>
        <dbReference type="ARBA" id="ARBA00023163"/>
    </source>
</evidence>
<keyword evidence="8" id="KW-1185">Reference proteome</keyword>
<dbReference type="InterPro" id="IPR050109">
    <property type="entry name" value="HTH-type_TetR-like_transc_reg"/>
</dbReference>
<dbReference type="OrthoDB" id="9796019at2"/>
<feature type="DNA-binding region" description="H-T-H motif" evidence="4">
    <location>
        <begin position="49"/>
        <end position="68"/>
    </location>
</feature>
<dbReference type="PANTHER" id="PTHR30055">
    <property type="entry name" value="HTH-TYPE TRANSCRIPTIONAL REGULATOR RUTR"/>
    <property type="match status" value="1"/>
</dbReference>
<dbReference type="AlphaFoldDB" id="A0A8S9SZB5"/>
<feature type="compositionally biased region" description="Polar residues" evidence="5">
    <location>
        <begin position="1"/>
        <end position="16"/>
    </location>
</feature>
<evidence type="ECO:0000256" key="2">
    <source>
        <dbReference type="ARBA" id="ARBA00023125"/>
    </source>
</evidence>
<feature type="region of interest" description="Disordered" evidence="5">
    <location>
        <begin position="1"/>
        <end position="23"/>
    </location>
</feature>
<dbReference type="SUPFAM" id="SSF48498">
    <property type="entry name" value="Tetracyclin repressor-like, C-terminal domain"/>
    <property type="match status" value="1"/>
</dbReference>
<dbReference type="EMBL" id="JHEG04000001">
    <property type="protein sequence ID" value="KAF3885186.1"/>
    <property type="molecule type" value="Genomic_DNA"/>
</dbReference>
<keyword evidence="1" id="KW-0805">Transcription regulation</keyword>
<dbReference type="InterPro" id="IPR009057">
    <property type="entry name" value="Homeodomain-like_sf"/>
</dbReference>
<dbReference type="Proteomes" id="UP000029738">
    <property type="component" value="Unassembled WGS sequence"/>
</dbReference>
<keyword evidence="3" id="KW-0804">Transcription</keyword>
<dbReference type="Pfam" id="PF16859">
    <property type="entry name" value="TetR_C_11"/>
    <property type="match status" value="1"/>
</dbReference>
<name>A0A8S9SZB5_9CYAN</name>
<dbReference type="PROSITE" id="PS50977">
    <property type="entry name" value="HTH_TETR_2"/>
    <property type="match status" value="1"/>
</dbReference>
<dbReference type="GO" id="GO:0000976">
    <property type="term" value="F:transcription cis-regulatory region binding"/>
    <property type="evidence" value="ECO:0007669"/>
    <property type="project" value="TreeGrafter"/>
</dbReference>
<evidence type="ECO:0000259" key="6">
    <source>
        <dbReference type="PROSITE" id="PS50977"/>
    </source>
</evidence>
<dbReference type="InterPro" id="IPR036271">
    <property type="entry name" value="Tet_transcr_reg_TetR-rel_C_sf"/>
</dbReference>
<protein>
    <submittedName>
        <fullName evidence="7">TetR/AcrR family transcriptional regulator</fullName>
    </submittedName>
</protein>
<accession>A0A8S9SZB5</accession>
<dbReference type="Gene3D" id="1.10.10.60">
    <property type="entry name" value="Homeodomain-like"/>
    <property type="match status" value="1"/>
</dbReference>
<keyword evidence="2 4" id="KW-0238">DNA-binding</keyword>
<dbReference type="Pfam" id="PF00440">
    <property type="entry name" value="TetR_N"/>
    <property type="match status" value="1"/>
</dbReference>
<organism evidence="7 8">
    <name type="scientific">Tolypothrix bouteillei VB521301</name>
    <dbReference type="NCBI Taxonomy" id="1479485"/>
    <lineage>
        <taxon>Bacteria</taxon>
        <taxon>Bacillati</taxon>
        <taxon>Cyanobacteriota</taxon>
        <taxon>Cyanophyceae</taxon>
        <taxon>Nostocales</taxon>
        <taxon>Tolypothrichaceae</taxon>
        <taxon>Tolypothrix</taxon>
    </lineage>
</organism>
<dbReference type="InterPro" id="IPR001647">
    <property type="entry name" value="HTH_TetR"/>
</dbReference>
<dbReference type="InterPro" id="IPR011075">
    <property type="entry name" value="TetR_C"/>
</dbReference>
<comment type="caution">
    <text evidence="7">The sequence shown here is derived from an EMBL/GenBank/DDBJ whole genome shotgun (WGS) entry which is preliminary data.</text>
</comment>
<dbReference type="RefSeq" id="WP_063779549.1">
    <property type="nucleotide sequence ID" value="NZ_JHEG04000001.1"/>
</dbReference>
<proteinExistence type="predicted"/>
<feature type="domain" description="HTH tetR-type" evidence="6">
    <location>
        <begin position="26"/>
        <end position="86"/>
    </location>
</feature>
<evidence type="ECO:0000313" key="7">
    <source>
        <dbReference type="EMBL" id="KAF3885186.1"/>
    </source>
</evidence>
<evidence type="ECO:0000313" key="8">
    <source>
        <dbReference type="Proteomes" id="UP000029738"/>
    </source>
</evidence>
<evidence type="ECO:0000256" key="4">
    <source>
        <dbReference type="PROSITE-ProRule" id="PRU00335"/>
    </source>
</evidence>
<dbReference type="SUPFAM" id="SSF46689">
    <property type="entry name" value="Homeodomain-like"/>
    <property type="match status" value="1"/>
</dbReference>
<dbReference type="PRINTS" id="PR00455">
    <property type="entry name" value="HTHTETR"/>
</dbReference>
<dbReference type="GO" id="GO:0003700">
    <property type="term" value="F:DNA-binding transcription factor activity"/>
    <property type="evidence" value="ECO:0007669"/>
    <property type="project" value="TreeGrafter"/>
</dbReference>
<dbReference type="Gene3D" id="1.10.357.10">
    <property type="entry name" value="Tetracycline Repressor, domain 2"/>
    <property type="match status" value="1"/>
</dbReference>
<gene>
    <name evidence="7" type="ORF">DA73_0400006715</name>
</gene>
<dbReference type="PANTHER" id="PTHR30055:SF148">
    <property type="entry name" value="TETR-FAMILY TRANSCRIPTIONAL REGULATOR"/>
    <property type="match status" value="1"/>
</dbReference>
<evidence type="ECO:0000256" key="5">
    <source>
        <dbReference type="SAM" id="MobiDB-lite"/>
    </source>
</evidence>
<reference evidence="7" key="2">
    <citation type="submission" date="2019-11" db="EMBL/GenBank/DDBJ databases">
        <title>Improved Assembly of Tolypothrix boutellei genome.</title>
        <authorList>
            <person name="Sarangi A.N."/>
            <person name="Mukherjee M."/>
            <person name="Ghosh S."/>
            <person name="Singh D."/>
            <person name="Das A."/>
            <person name="Kant S."/>
            <person name="Prusty A."/>
            <person name="Tripathy S."/>
        </authorList>
    </citation>
    <scope>NUCLEOTIDE SEQUENCE</scope>
    <source>
        <strain evidence="7">VB521301</strain>
    </source>
</reference>